<gene>
    <name evidence="2" type="ORF">CONLIGDRAFT_685759</name>
</gene>
<dbReference type="InParanoid" id="A0A1J7I9K0"/>
<dbReference type="InterPro" id="IPR011015">
    <property type="entry name" value="LEM/LEM-like_dom_sf"/>
</dbReference>
<evidence type="ECO:0000313" key="2">
    <source>
        <dbReference type="EMBL" id="OIW24134.1"/>
    </source>
</evidence>
<dbReference type="GO" id="GO:0071763">
    <property type="term" value="P:nuclear membrane organization"/>
    <property type="evidence" value="ECO:0007669"/>
    <property type="project" value="TreeGrafter"/>
</dbReference>
<dbReference type="GO" id="GO:0034399">
    <property type="term" value="C:nuclear periphery"/>
    <property type="evidence" value="ECO:0007669"/>
    <property type="project" value="TreeGrafter"/>
</dbReference>
<sequence length="118" mass="13887">MAAADGVPWFFAADFDPKKATMPELRNILVTYNIPYSNVAKKADYVALFLEHVWSQREKVLAQYFGKMLQFKVQQRREQLANQQQNLGKKMTDFEKVLQCKVQQRRQQLEAQQQTLFT</sequence>
<dbReference type="Proteomes" id="UP000182658">
    <property type="component" value="Unassembled WGS sequence"/>
</dbReference>
<dbReference type="OrthoDB" id="2503928at2759"/>
<reference evidence="2 3" key="1">
    <citation type="submission" date="2016-10" db="EMBL/GenBank/DDBJ databases">
        <title>Draft genome sequence of Coniochaeta ligniaria NRRL30616, a lignocellulolytic fungus for bioabatement of inhibitors in plant biomass hydrolysates.</title>
        <authorList>
            <consortium name="DOE Joint Genome Institute"/>
            <person name="Jimenez D.J."/>
            <person name="Hector R.E."/>
            <person name="Riley R."/>
            <person name="Sun H."/>
            <person name="Grigoriev I.V."/>
            <person name="Van Elsas J.D."/>
            <person name="Nichols N.N."/>
        </authorList>
    </citation>
    <scope>NUCLEOTIDE SEQUENCE [LARGE SCALE GENOMIC DNA]</scope>
    <source>
        <strain evidence="2 3">NRRL 30616</strain>
    </source>
</reference>
<dbReference type="GO" id="GO:0005637">
    <property type="term" value="C:nuclear inner membrane"/>
    <property type="evidence" value="ECO:0007669"/>
    <property type="project" value="InterPro"/>
</dbReference>
<accession>A0A1J7I9K0</accession>
<evidence type="ECO:0000259" key="1">
    <source>
        <dbReference type="Pfam" id="PF12949"/>
    </source>
</evidence>
<protein>
    <recommendedName>
        <fullName evidence="1">HeH/LEM domain-containing protein</fullName>
    </recommendedName>
</protein>
<dbReference type="PANTHER" id="PTHR47808:SF2">
    <property type="entry name" value="LEM DOMAIN-CONTAINING PROTEIN 2"/>
    <property type="match status" value="1"/>
</dbReference>
<feature type="domain" description="HeH/LEM" evidence="1">
    <location>
        <begin position="17"/>
        <end position="50"/>
    </location>
</feature>
<dbReference type="GO" id="GO:0003682">
    <property type="term" value="F:chromatin binding"/>
    <property type="evidence" value="ECO:0007669"/>
    <property type="project" value="InterPro"/>
</dbReference>
<dbReference type="GO" id="GO:0005783">
    <property type="term" value="C:endoplasmic reticulum"/>
    <property type="evidence" value="ECO:0007669"/>
    <property type="project" value="TreeGrafter"/>
</dbReference>
<proteinExistence type="predicted"/>
<dbReference type="PANTHER" id="PTHR47808">
    <property type="entry name" value="INNER NUCLEAR MEMBRANE PROTEIN HEH2-RELATED"/>
    <property type="match status" value="1"/>
</dbReference>
<dbReference type="AlphaFoldDB" id="A0A1J7I9K0"/>
<dbReference type="Pfam" id="PF12949">
    <property type="entry name" value="HeH"/>
    <property type="match status" value="1"/>
</dbReference>
<dbReference type="InterPro" id="IPR044780">
    <property type="entry name" value="Heh2/Src1"/>
</dbReference>
<dbReference type="CDD" id="cd12935">
    <property type="entry name" value="LEM_like"/>
    <property type="match status" value="1"/>
</dbReference>
<dbReference type="Gene3D" id="1.10.720.40">
    <property type="match status" value="1"/>
</dbReference>
<evidence type="ECO:0000313" key="3">
    <source>
        <dbReference type="Proteomes" id="UP000182658"/>
    </source>
</evidence>
<keyword evidence="3" id="KW-1185">Reference proteome</keyword>
<dbReference type="EMBL" id="KV875104">
    <property type="protein sequence ID" value="OIW24134.1"/>
    <property type="molecule type" value="Genomic_DNA"/>
</dbReference>
<dbReference type="InterPro" id="IPR025856">
    <property type="entry name" value="HeH/LEM_domain"/>
</dbReference>
<name>A0A1J7I9K0_9PEZI</name>
<organism evidence="2 3">
    <name type="scientific">Coniochaeta ligniaria NRRL 30616</name>
    <dbReference type="NCBI Taxonomy" id="1408157"/>
    <lineage>
        <taxon>Eukaryota</taxon>
        <taxon>Fungi</taxon>
        <taxon>Dikarya</taxon>
        <taxon>Ascomycota</taxon>
        <taxon>Pezizomycotina</taxon>
        <taxon>Sordariomycetes</taxon>
        <taxon>Sordariomycetidae</taxon>
        <taxon>Coniochaetales</taxon>
        <taxon>Coniochaetaceae</taxon>
        <taxon>Coniochaeta</taxon>
    </lineage>
</organism>